<dbReference type="Gene3D" id="3.20.20.360">
    <property type="entry name" value="Malate synthase, domain 3"/>
    <property type="match status" value="1"/>
</dbReference>
<proteinExistence type="inferred from homology"/>
<dbReference type="EC" id="2.3.3.9" evidence="2 7"/>
<dbReference type="Proteomes" id="UP001497602">
    <property type="component" value="Unassembled WGS sequence"/>
</dbReference>
<keyword evidence="3 7" id="KW-0329">Glyoxylate bypass</keyword>
<dbReference type="PIRSF" id="PIRSF001363">
    <property type="entry name" value="Malate_synth"/>
    <property type="match status" value="1"/>
</dbReference>
<evidence type="ECO:0000256" key="5">
    <source>
        <dbReference type="ARBA" id="ARBA00022679"/>
    </source>
</evidence>
<name>A0ABM9PKY7_9FLAO</name>
<dbReference type="Pfam" id="PF20659">
    <property type="entry name" value="MS_C"/>
    <property type="match status" value="1"/>
</dbReference>
<keyword evidence="4 7" id="KW-0816">Tricarboxylic acid cycle</keyword>
<evidence type="ECO:0000256" key="2">
    <source>
        <dbReference type="ARBA" id="ARBA00012636"/>
    </source>
</evidence>
<dbReference type="InterPro" id="IPR001465">
    <property type="entry name" value="Malate_synthase_TIM"/>
</dbReference>
<evidence type="ECO:0000256" key="1">
    <source>
        <dbReference type="ARBA" id="ARBA00006394"/>
    </source>
</evidence>
<dbReference type="InterPro" id="IPR006252">
    <property type="entry name" value="Malate_synthA"/>
</dbReference>
<feature type="domain" description="Malate synthase TIM barrel" evidence="8">
    <location>
        <begin position="181"/>
        <end position="425"/>
    </location>
</feature>
<dbReference type="Pfam" id="PF01274">
    <property type="entry name" value="MS_TIM-barrel"/>
    <property type="match status" value="1"/>
</dbReference>
<feature type="domain" description="Malate synthase C-terminal" evidence="10">
    <location>
        <begin position="431"/>
        <end position="550"/>
    </location>
</feature>
<dbReference type="PANTHER" id="PTHR42902:SF1">
    <property type="entry name" value="MALATE SYNTHASE 1-RELATED"/>
    <property type="match status" value="1"/>
</dbReference>
<organism evidence="11 12">
    <name type="scientific">Tenacibaculum vairaonense</name>
    <dbReference type="NCBI Taxonomy" id="3137860"/>
    <lineage>
        <taxon>Bacteria</taxon>
        <taxon>Pseudomonadati</taxon>
        <taxon>Bacteroidota</taxon>
        <taxon>Flavobacteriia</taxon>
        <taxon>Flavobacteriales</taxon>
        <taxon>Flavobacteriaceae</taxon>
        <taxon>Tenacibaculum</taxon>
    </lineage>
</organism>
<dbReference type="EMBL" id="CAXJRC010000012">
    <property type="protein sequence ID" value="CAL2106338.1"/>
    <property type="molecule type" value="Genomic_DNA"/>
</dbReference>
<evidence type="ECO:0000256" key="4">
    <source>
        <dbReference type="ARBA" id="ARBA00022532"/>
    </source>
</evidence>
<feature type="domain" description="Malate synthase N-terminal" evidence="9">
    <location>
        <begin position="35"/>
        <end position="88"/>
    </location>
</feature>
<evidence type="ECO:0000259" key="8">
    <source>
        <dbReference type="Pfam" id="PF01274"/>
    </source>
</evidence>
<comment type="similarity">
    <text evidence="1 7">Belongs to the malate synthase family.</text>
</comment>
<dbReference type="InterPro" id="IPR046363">
    <property type="entry name" value="MS_N_TIM-barrel_dom"/>
</dbReference>
<keyword evidence="5 7" id="KW-0808">Transferase</keyword>
<dbReference type="InterPro" id="IPR044856">
    <property type="entry name" value="Malate_synth_C_sf"/>
</dbReference>
<dbReference type="InterPro" id="IPR048356">
    <property type="entry name" value="MS_N"/>
</dbReference>
<evidence type="ECO:0000259" key="9">
    <source>
        <dbReference type="Pfam" id="PF20656"/>
    </source>
</evidence>
<comment type="pathway">
    <text evidence="7">Carbohydrate metabolism; glyoxylate cycle; (S)-malate from isocitrate: step 2/2.</text>
</comment>
<accession>A0ABM9PKY7</accession>
<keyword evidence="11" id="KW-0012">Acyltransferase</keyword>
<evidence type="ECO:0000256" key="7">
    <source>
        <dbReference type="RuleBase" id="RU000555"/>
    </source>
</evidence>
<dbReference type="InterPro" id="IPR019830">
    <property type="entry name" value="Malate_synthase_CS"/>
</dbReference>
<dbReference type="PANTHER" id="PTHR42902">
    <property type="entry name" value="MALATE SYNTHASE"/>
    <property type="match status" value="1"/>
</dbReference>
<evidence type="ECO:0000256" key="3">
    <source>
        <dbReference type="ARBA" id="ARBA00022435"/>
    </source>
</evidence>
<comment type="caution">
    <text evidence="11">The sequence shown here is derived from an EMBL/GenBank/DDBJ whole genome shotgun (WGS) entry which is preliminary data.</text>
</comment>
<evidence type="ECO:0000256" key="6">
    <source>
        <dbReference type="ARBA" id="ARBA00047918"/>
    </source>
</evidence>
<gene>
    <name evidence="11" type="primary">aceB</name>
    <name evidence="11" type="ORF">T190115A13A_200054</name>
</gene>
<dbReference type="Pfam" id="PF20656">
    <property type="entry name" value="MS_N"/>
    <property type="match status" value="1"/>
</dbReference>
<dbReference type="GO" id="GO:0004474">
    <property type="term" value="F:malate synthase activity"/>
    <property type="evidence" value="ECO:0007669"/>
    <property type="project" value="UniProtKB-EC"/>
</dbReference>
<dbReference type="InterPro" id="IPR048355">
    <property type="entry name" value="MS_C"/>
</dbReference>
<evidence type="ECO:0000259" key="10">
    <source>
        <dbReference type="Pfam" id="PF20659"/>
    </source>
</evidence>
<reference evidence="11 12" key="1">
    <citation type="submission" date="2024-05" db="EMBL/GenBank/DDBJ databases">
        <authorList>
            <person name="Duchaud E."/>
        </authorList>
    </citation>
    <scope>NUCLEOTIDE SEQUENCE [LARGE SCALE GENOMIC DNA]</scope>
    <source>
        <strain evidence="11">Ena-SAMPLE-TAB-13-05-2024-13:56:06:370-140305</strain>
    </source>
</reference>
<protein>
    <recommendedName>
        <fullName evidence="2 7">Malate synthase</fullName>
        <ecNumber evidence="2 7">2.3.3.9</ecNumber>
    </recommendedName>
</protein>
<evidence type="ECO:0000313" key="12">
    <source>
        <dbReference type="Proteomes" id="UP001497602"/>
    </source>
</evidence>
<dbReference type="CDD" id="cd00727">
    <property type="entry name" value="malate_synt_A"/>
    <property type="match status" value="1"/>
</dbReference>
<dbReference type="SUPFAM" id="SSF51645">
    <property type="entry name" value="Malate synthase G"/>
    <property type="match status" value="1"/>
</dbReference>
<keyword evidence="12" id="KW-1185">Reference proteome</keyword>
<dbReference type="Gene3D" id="1.20.1220.12">
    <property type="entry name" value="Malate synthase, domain III"/>
    <property type="match status" value="1"/>
</dbReference>
<evidence type="ECO:0000313" key="11">
    <source>
        <dbReference type="EMBL" id="CAL2106338.1"/>
    </source>
</evidence>
<comment type="catalytic activity">
    <reaction evidence="6 7">
        <text>glyoxylate + acetyl-CoA + H2O = (S)-malate + CoA + H(+)</text>
        <dbReference type="Rhea" id="RHEA:18181"/>
        <dbReference type="ChEBI" id="CHEBI:15377"/>
        <dbReference type="ChEBI" id="CHEBI:15378"/>
        <dbReference type="ChEBI" id="CHEBI:15589"/>
        <dbReference type="ChEBI" id="CHEBI:36655"/>
        <dbReference type="ChEBI" id="CHEBI:57287"/>
        <dbReference type="ChEBI" id="CHEBI:57288"/>
        <dbReference type="EC" id="2.3.3.9"/>
    </reaction>
</comment>
<sequence length="550" mass="63351">MWSSKIFYNIVVSNFNTIIMDAITLSTEINLKGFESENYSGILTEEALRFLVALHNEFNKKRIALLEDRKIYQAYFDAGNFPNFPEETGDVRNGDWVCAPLPEDLLDRRVEITGPVDRKMIINALNSGAKTFMADFEDSSSPSIQNMLNGQINLKDAVNKTISFYDHKKNKEYKLHGDTAVLLVRPRGLHLEEKHIEVNGTLMSASLVDFGLYFFHNIKRLLEQNSATYFYLPKLEHYLEARWWNEVFVFAQEYLSIPQKTIKATVLIETITASFQLDEIIFELKDHMAGLNCGRWDYIFSYIKKFRNHKDFLVPNRSQVTMQTPFMKAYSLKVIQHCHKRGVHAMGGMAAQIPIKNNEEANYLAFEKVKKDKENEVKNGHDGTWVAHPALVSVAMDIFNTYMPKANQLDRKLEALHITEEHLVEQPKGTITEEGIRQNINVGILYIESWLMGNGAAALYNLMEDAATAEISRTQVWQWLHKCASLEDGRVLTKELYNTLKEEEIYKIKGLIGKERFEQGKFKLAIELFDSLVLTEEFVEFLTLPAYSHL</sequence>
<dbReference type="InterPro" id="IPR011076">
    <property type="entry name" value="Malate_synth_sf"/>
</dbReference>
<dbReference type="PROSITE" id="PS00510">
    <property type="entry name" value="MALATE_SYNTHASE"/>
    <property type="match status" value="1"/>
</dbReference>
<dbReference type="NCBIfam" id="TIGR01344">
    <property type="entry name" value="malate_syn_A"/>
    <property type="match status" value="1"/>
</dbReference>